<reference evidence="2 3" key="1">
    <citation type="submission" date="2011-02" db="EMBL/GenBank/DDBJ databases">
        <title>The Genome Sequence of Sphaeroforma arctica JP610.</title>
        <authorList>
            <consortium name="The Broad Institute Genome Sequencing Platform"/>
            <person name="Russ C."/>
            <person name="Cuomo C."/>
            <person name="Young S.K."/>
            <person name="Zeng Q."/>
            <person name="Gargeya S."/>
            <person name="Alvarado L."/>
            <person name="Berlin A."/>
            <person name="Chapman S.B."/>
            <person name="Chen Z."/>
            <person name="Freedman E."/>
            <person name="Gellesch M."/>
            <person name="Goldberg J."/>
            <person name="Griggs A."/>
            <person name="Gujja S."/>
            <person name="Heilman E."/>
            <person name="Heiman D."/>
            <person name="Howarth C."/>
            <person name="Mehta T."/>
            <person name="Neiman D."/>
            <person name="Pearson M."/>
            <person name="Roberts A."/>
            <person name="Saif S."/>
            <person name="Shea T."/>
            <person name="Shenoy N."/>
            <person name="Sisk P."/>
            <person name="Stolte C."/>
            <person name="Sykes S."/>
            <person name="White J."/>
            <person name="Yandava C."/>
            <person name="Burger G."/>
            <person name="Gray M.W."/>
            <person name="Holland P.W.H."/>
            <person name="King N."/>
            <person name="Lang F.B.F."/>
            <person name="Roger A.J."/>
            <person name="Ruiz-Trillo I."/>
            <person name="Haas B."/>
            <person name="Nusbaum C."/>
            <person name="Birren B."/>
        </authorList>
    </citation>
    <scope>NUCLEOTIDE SEQUENCE [LARGE SCALE GENOMIC DNA]</scope>
    <source>
        <strain evidence="2 3">JP610</strain>
    </source>
</reference>
<gene>
    <name evidence="2" type="ORF">SARC_04654</name>
</gene>
<accession>A0A0L0G1T2</accession>
<evidence type="ECO:0000313" key="3">
    <source>
        <dbReference type="Proteomes" id="UP000054560"/>
    </source>
</evidence>
<evidence type="ECO:0000313" key="2">
    <source>
        <dbReference type="EMBL" id="KNC83077.1"/>
    </source>
</evidence>
<keyword evidence="3" id="KW-1185">Reference proteome</keyword>
<feature type="region of interest" description="Disordered" evidence="1">
    <location>
        <begin position="129"/>
        <end position="153"/>
    </location>
</feature>
<dbReference type="GeneID" id="25905158"/>
<dbReference type="Proteomes" id="UP000054560">
    <property type="component" value="Unassembled WGS sequence"/>
</dbReference>
<dbReference type="EMBL" id="KQ241866">
    <property type="protein sequence ID" value="KNC83077.1"/>
    <property type="molecule type" value="Genomic_DNA"/>
</dbReference>
<name>A0A0L0G1T2_9EUKA</name>
<feature type="region of interest" description="Disordered" evidence="1">
    <location>
        <begin position="1"/>
        <end position="32"/>
    </location>
</feature>
<dbReference type="RefSeq" id="XP_014156979.1">
    <property type="nucleotide sequence ID" value="XM_014301504.1"/>
</dbReference>
<dbReference type="AlphaFoldDB" id="A0A0L0G1T2"/>
<protein>
    <submittedName>
        <fullName evidence="2">Uncharacterized protein</fullName>
    </submittedName>
</protein>
<organism evidence="2 3">
    <name type="scientific">Sphaeroforma arctica JP610</name>
    <dbReference type="NCBI Taxonomy" id="667725"/>
    <lineage>
        <taxon>Eukaryota</taxon>
        <taxon>Ichthyosporea</taxon>
        <taxon>Ichthyophonida</taxon>
        <taxon>Sphaeroforma</taxon>
    </lineage>
</organism>
<evidence type="ECO:0000256" key="1">
    <source>
        <dbReference type="SAM" id="MobiDB-lite"/>
    </source>
</evidence>
<sequence length="153" mass="17187">MVVKKGVRARMTRASADWGGPSSGSGSGQPTPAGVPILASAMRLEIDKSICQDNYALISWFVSKLDQTVSVPIPTLHKMRVIHDQQPERRMPLVDAELRRRYDLAINDCGDDEEDDLIQISQYTSESELMRSRLDDQINEPPLDKTTKDFRIS</sequence>
<feature type="compositionally biased region" description="Basic residues" evidence="1">
    <location>
        <begin position="1"/>
        <end position="11"/>
    </location>
</feature>
<proteinExistence type="predicted"/>